<dbReference type="SUPFAM" id="SSF55729">
    <property type="entry name" value="Acyl-CoA N-acyltransferases (Nat)"/>
    <property type="match status" value="1"/>
</dbReference>
<dbReference type="CDD" id="cd04301">
    <property type="entry name" value="NAT_SF"/>
    <property type="match status" value="1"/>
</dbReference>
<dbReference type="PROSITE" id="PS51186">
    <property type="entry name" value="GNAT"/>
    <property type="match status" value="1"/>
</dbReference>
<evidence type="ECO:0000256" key="2">
    <source>
        <dbReference type="ARBA" id="ARBA00023315"/>
    </source>
</evidence>
<dbReference type="InterPro" id="IPR050832">
    <property type="entry name" value="Bact_Acetyltransf"/>
</dbReference>
<dbReference type="NCBIfam" id="TIGR01575">
    <property type="entry name" value="rimI"/>
    <property type="match status" value="1"/>
</dbReference>
<evidence type="ECO:0000256" key="1">
    <source>
        <dbReference type="ARBA" id="ARBA00022679"/>
    </source>
</evidence>
<dbReference type="PANTHER" id="PTHR43877">
    <property type="entry name" value="AMINOALKYLPHOSPHONATE N-ACETYLTRANSFERASE-RELATED-RELATED"/>
    <property type="match status" value="1"/>
</dbReference>
<dbReference type="Pfam" id="PF00583">
    <property type="entry name" value="Acetyltransf_1"/>
    <property type="match status" value="1"/>
</dbReference>
<dbReference type="InterPro" id="IPR006464">
    <property type="entry name" value="AcTrfase_RimI/Ard1"/>
</dbReference>
<comment type="caution">
    <text evidence="3">The sequence shown here is derived from an EMBL/GenBank/DDBJ whole genome shotgun (WGS) entry which is preliminary data.</text>
</comment>
<dbReference type="EMBL" id="VNIQ01000001">
    <property type="protein sequence ID" value="TYQ08287.1"/>
    <property type="molecule type" value="Genomic_DNA"/>
</dbReference>
<gene>
    <name evidence="3" type="ORF">FNL38_101658</name>
</gene>
<dbReference type="Gene3D" id="3.40.630.30">
    <property type="match status" value="1"/>
</dbReference>
<sequence>MSYTITSMTVDDAERCAELERALFAGDGPWTAQAFVSELAGSHNHYFVAREPDGRVLGYAGVALLGAPPNIEAEVHTIGTDPGAQRRGIGGALLDALLALADDRGADVFLEVRTDNEPAIALYRREGFEIVGTRKKYYQPSGADAFTMRRPAVGVRKNEEQQA</sequence>
<protein>
    <submittedName>
        <fullName evidence="3">Ribosomal-protein-alanine N-acetyltransferase</fullName>
    </submittedName>
</protein>
<reference evidence="3" key="1">
    <citation type="submission" date="2019-07" db="EMBL/GenBank/DDBJ databases">
        <title>Genomic Encyclopedia of Type Strains, Phase IV (KMG-IV): sequencing the most valuable type-strain genomes for metagenomic binning, comparative biology and taxonomic classification.</title>
        <authorList>
            <person name="Goeker M."/>
        </authorList>
    </citation>
    <scope>NUCLEOTIDE SEQUENCE</scope>
    <source>
        <strain evidence="3">DSM 44596</strain>
    </source>
</reference>
<dbReference type="AlphaFoldDB" id="A0A652YXD2"/>
<proteinExistence type="predicted"/>
<name>A0A652YXD2_NOCGL</name>
<dbReference type="InterPro" id="IPR000182">
    <property type="entry name" value="GNAT_dom"/>
</dbReference>
<keyword evidence="2" id="KW-0012">Acyltransferase</keyword>
<dbReference type="InterPro" id="IPR016181">
    <property type="entry name" value="Acyl_CoA_acyltransferase"/>
</dbReference>
<organism evidence="3">
    <name type="scientific">Nocardia globerula</name>
    <dbReference type="NCBI Taxonomy" id="1818"/>
    <lineage>
        <taxon>Bacteria</taxon>
        <taxon>Bacillati</taxon>
        <taxon>Actinomycetota</taxon>
        <taxon>Actinomycetes</taxon>
        <taxon>Mycobacteriales</taxon>
        <taxon>Nocardiaceae</taxon>
        <taxon>Nocardia</taxon>
    </lineage>
</organism>
<accession>A0A652YXD2</accession>
<evidence type="ECO:0000313" key="3">
    <source>
        <dbReference type="EMBL" id="TYQ08287.1"/>
    </source>
</evidence>
<dbReference type="GO" id="GO:0008080">
    <property type="term" value="F:N-acetyltransferase activity"/>
    <property type="evidence" value="ECO:0007669"/>
    <property type="project" value="InterPro"/>
</dbReference>
<keyword evidence="1 3" id="KW-0808">Transferase</keyword>